<dbReference type="RefSeq" id="WP_198057117.1">
    <property type="nucleotide sequence ID" value="NZ_JAEDAF010000003.1"/>
</dbReference>
<dbReference type="AlphaFoldDB" id="A0ABD4L1I3"/>
<name>A0ABD4L1I3_9GAMM</name>
<accession>A0ABD4L1I3</accession>
<evidence type="ECO:0000313" key="2">
    <source>
        <dbReference type="EMBL" id="MBH8579306.1"/>
    </source>
</evidence>
<dbReference type="Proteomes" id="UP000651738">
    <property type="component" value="Unassembled WGS sequence"/>
</dbReference>
<evidence type="ECO:0000313" key="3">
    <source>
        <dbReference type="Proteomes" id="UP000651738"/>
    </source>
</evidence>
<comment type="caution">
    <text evidence="2">The sequence shown here is derived from an EMBL/GenBank/DDBJ whole genome shotgun (WGS) entry which is preliminary data.</text>
</comment>
<evidence type="ECO:0008006" key="4">
    <source>
        <dbReference type="Google" id="ProtNLM"/>
    </source>
</evidence>
<evidence type="ECO:0000256" key="1">
    <source>
        <dbReference type="SAM" id="SignalP"/>
    </source>
</evidence>
<reference evidence="2 3" key="1">
    <citation type="submission" date="2020-12" db="EMBL/GenBank/DDBJ databases">
        <title>Draft genome sequence of Halomonas pacifica strain CARE-V15.</title>
        <authorList>
            <person name="Vignesh N."/>
            <person name="Thabitha A."/>
            <person name="Saravanan R."/>
            <person name="Manigandan V."/>
        </authorList>
    </citation>
    <scope>NUCLEOTIDE SEQUENCE [LARGE SCALE GENOMIC DNA]</scope>
    <source>
        <strain evidence="2 3">CARE-V15</strain>
    </source>
</reference>
<gene>
    <name evidence="2" type="ORF">I7V36_04275</name>
</gene>
<proteinExistence type="predicted"/>
<protein>
    <recommendedName>
        <fullName evidence="4">SnoaL-like domain-containing protein</fullName>
    </recommendedName>
</protein>
<organism evidence="2 3">
    <name type="scientific">Bisbaumannia pacifica</name>
    <dbReference type="NCBI Taxonomy" id="77098"/>
    <lineage>
        <taxon>Bacteria</taxon>
        <taxon>Pseudomonadati</taxon>
        <taxon>Pseudomonadota</taxon>
        <taxon>Gammaproteobacteria</taxon>
        <taxon>Oceanospirillales</taxon>
        <taxon>Halomonadaceae</taxon>
        <taxon>Bisbaumannia</taxon>
    </lineage>
</organism>
<sequence length="190" mass="21772">MVMFTRIVVFQMFFFFSMSSVSAENVDEKDEVMEVFFEYLDAYSSSEFYAATRFLHPRHLNDYEEYVLPVLVDARNDARGESHPILKDFFEGVPEGSAGEMSGAQVSANLDRAMTKYFPAIIESTRLENISIKSVALLGDGRARVEYDYLTPNGETTSLEESFARYNGEWRILLPVPPLETADELRRLFQ</sequence>
<feature type="signal peptide" evidence="1">
    <location>
        <begin position="1"/>
        <end position="23"/>
    </location>
</feature>
<keyword evidence="1" id="KW-0732">Signal</keyword>
<feature type="chain" id="PRO_5044787978" description="SnoaL-like domain-containing protein" evidence="1">
    <location>
        <begin position="24"/>
        <end position="190"/>
    </location>
</feature>
<dbReference type="EMBL" id="JAEDAF010000003">
    <property type="protein sequence ID" value="MBH8579306.1"/>
    <property type="molecule type" value="Genomic_DNA"/>
</dbReference>